<dbReference type="HAMAP" id="MF_00365">
    <property type="entry name" value="RecF"/>
    <property type="match status" value="1"/>
</dbReference>
<dbReference type="InterPro" id="IPR003395">
    <property type="entry name" value="RecF/RecN/SMC_N"/>
</dbReference>
<dbReference type="PANTHER" id="PTHR32182:SF0">
    <property type="entry name" value="DNA REPLICATION AND REPAIR PROTEIN RECF"/>
    <property type="match status" value="1"/>
</dbReference>
<keyword evidence="6" id="KW-0234">DNA repair</keyword>
<dbReference type="InterPro" id="IPR027417">
    <property type="entry name" value="P-loop_NTPase"/>
</dbReference>
<keyword evidence="5 6" id="KW-0238">DNA-binding</keyword>
<gene>
    <name evidence="6 8" type="primary">recF</name>
    <name evidence="8" type="ORF">V0U79_10155</name>
</gene>
<evidence type="ECO:0000313" key="8">
    <source>
        <dbReference type="EMBL" id="MEE2526732.1"/>
    </source>
</evidence>
<keyword evidence="9" id="KW-1185">Reference proteome</keyword>
<dbReference type="InterPro" id="IPR042174">
    <property type="entry name" value="RecF_2"/>
</dbReference>
<proteinExistence type="inferred from homology"/>
<name>A0ABU7LS58_9PROT</name>
<evidence type="ECO:0000256" key="4">
    <source>
        <dbReference type="ARBA" id="ARBA00022840"/>
    </source>
</evidence>
<keyword evidence="2 6" id="KW-0235">DNA replication</keyword>
<sequence>MTPAALSRLRLTDFRNFDTLDLDVDARPVCLAGPNGSGKTNILEAISLLAPGRGLRGAESDEPLRRAGDEIAPAWAVYAEVPDETEDVSSLASGLLEGDRRQTRMNGKPASRAELAALLPMIVLLPEHDRLFAGPRADRLKFFDRLVAAAEPSHGDALNAYEKLRSRRQRLLDKGRADPAWLDALETDLAGHGVALAAGRLTALSRLQAAIDAADDGIFPKADLALNGTIEAALAGGAELRAAEDQLALAFASGRDHDAAAGRTLTAGPHRSDLTARHREKDQDAGRCSTGEQKALIIRLVLAQARSLADRGQRMPLLLLDEACAHLDERRREGLAEAILALGAQAWLTGVEAGLFTAFGDRAQQFAVDQGRVSD</sequence>
<organism evidence="8 9">
    <name type="scientific">Hyphobacterium lacteum</name>
    <dbReference type="NCBI Taxonomy" id="3116575"/>
    <lineage>
        <taxon>Bacteria</taxon>
        <taxon>Pseudomonadati</taxon>
        <taxon>Pseudomonadota</taxon>
        <taxon>Alphaproteobacteria</taxon>
        <taxon>Maricaulales</taxon>
        <taxon>Maricaulaceae</taxon>
        <taxon>Hyphobacterium</taxon>
    </lineage>
</organism>
<protein>
    <recommendedName>
        <fullName evidence="6">DNA replication and repair protein RecF</fullName>
    </recommendedName>
</protein>
<comment type="subcellular location">
    <subcellularLocation>
        <location evidence="6">Cytoplasm</location>
    </subcellularLocation>
</comment>
<dbReference type="NCBIfam" id="TIGR00611">
    <property type="entry name" value="recf"/>
    <property type="match status" value="1"/>
</dbReference>
<evidence type="ECO:0000256" key="1">
    <source>
        <dbReference type="ARBA" id="ARBA00022490"/>
    </source>
</evidence>
<comment type="function">
    <text evidence="6">The RecF protein is involved in DNA metabolism; it is required for DNA replication and normal SOS inducibility. RecF binds preferentially to single-stranded, linear DNA. It also seems to bind ATP.</text>
</comment>
<dbReference type="PANTHER" id="PTHR32182">
    <property type="entry name" value="DNA REPLICATION AND REPAIR PROTEIN RECF"/>
    <property type="match status" value="1"/>
</dbReference>
<keyword evidence="4 6" id="KW-0067">ATP-binding</keyword>
<keyword evidence="3 6" id="KW-0547">Nucleotide-binding</keyword>
<dbReference type="Gene3D" id="3.40.50.300">
    <property type="entry name" value="P-loop containing nucleotide triphosphate hydrolases"/>
    <property type="match status" value="1"/>
</dbReference>
<dbReference type="Gene3D" id="1.20.1050.90">
    <property type="entry name" value="RecF/RecN/SMC, N-terminal domain"/>
    <property type="match status" value="1"/>
</dbReference>
<dbReference type="Pfam" id="PF02463">
    <property type="entry name" value="SMC_N"/>
    <property type="match status" value="1"/>
</dbReference>
<dbReference type="Proteomes" id="UP001354971">
    <property type="component" value="Unassembled WGS sequence"/>
</dbReference>
<dbReference type="RefSeq" id="WP_330199393.1">
    <property type="nucleotide sequence ID" value="NZ_JAZDRP010000005.1"/>
</dbReference>
<accession>A0ABU7LS58</accession>
<evidence type="ECO:0000313" key="9">
    <source>
        <dbReference type="Proteomes" id="UP001354971"/>
    </source>
</evidence>
<evidence type="ECO:0000256" key="6">
    <source>
        <dbReference type="HAMAP-Rule" id="MF_00365"/>
    </source>
</evidence>
<dbReference type="EMBL" id="JAZDRP010000005">
    <property type="protein sequence ID" value="MEE2526732.1"/>
    <property type="molecule type" value="Genomic_DNA"/>
</dbReference>
<feature type="domain" description="RecF/RecN/SMC N-terminal" evidence="7">
    <location>
        <begin position="6"/>
        <end position="358"/>
    </location>
</feature>
<comment type="similarity">
    <text evidence="6">Belongs to the RecF family.</text>
</comment>
<evidence type="ECO:0000259" key="7">
    <source>
        <dbReference type="Pfam" id="PF02463"/>
    </source>
</evidence>
<dbReference type="SUPFAM" id="SSF52540">
    <property type="entry name" value="P-loop containing nucleoside triphosphate hydrolases"/>
    <property type="match status" value="1"/>
</dbReference>
<feature type="binding site" evidence="6">
    <location>
        <begin position="33"/>
        <end position="40"/>
    </location>
    <ligand>
        <name>ATP</name>
        <dbReference type="ChEBI" id="CHEBI:30616"/>
    </ligand>
</feature>
<evidence type="ECO:0000256" key="2">
    <source>
        <dbReference type="ARBA" id="ARBA00022705"/>
    </source>
</evidence>
<evidence type="ECO:0000256" key="3">
    <source>
        <dbReference type="ARBA" id="ARBA00022741"/>
    </source>
</evidence>
<keyword evidence="6" id="KW-0742">SOS response</keyword>
<comment type="caution">
    <text evidence="8">The sequence shown here is derived from an EMBL/GenBank/DDBJ whole genome shotgun (WGS) entry which is preliminary data.</text>
</comment>
<keyword evidence="1 6" id="KW-0963">Cytoplasm</keyword>
<evidence type="ECO:0000256" key="5">
    <source>
        <dbReference type="ARBA" id="ARBA00023125"/>
    </source>
</evidence>
<reference evidence="8 9" key="1">
    <citation type="submission" date="2024-01" db="EMBL/GenBank/DDBJ databases">
        <title>Hyphobacterium bacterium isolated from marine sediment.</title>
        <authorList>
            <person name="Zhao S."/>
        </authorList>
    </citation>
    <scope>NUCLEOTIDE SEQUENCE [LARGE SCALE GENOMIC DNA]</scope>
    <source>
        <strain evidence="9">HN65</strain>
    </source>
</reference>
<dbReference type="InterPro" id="IPR001238">
    <property type="entry name" value="DNA-binding_RecF"/>
</dbReference>
<keyword evidence="6" id="KW-0227">DNA damage</keyword>